<comment type="subcellular location">
    <subcellularLocation>
        <location evidence="1">Membrane</location>
        <topology evidence="1">Multi-pass membrane protein</topology>
    </subcellularLocation>
</comment>
<evidence type="ECO:0000313" key="7">
    <source>
        <dbReference type="Proteomes" id="UP000224006"/>
    </source>
</evidence>
<evidence type="ECO:0008006" key="8">
    <source>
        <dbReference type="Google" id="ProtNLM"/>
    </source>
</evidence>
<dbReference type="SUPFAM" id="SSF103481">
    <property type="entry name" value="Multidrug resistance efflux transporter EmrE"/>
    <property type="match status" value="1"/>
</dbReference>
<dbReference type="Pfam" id="PF05653">
    <property type="entry name" value="Mg_trans_NIPA"/>
    <property type="match status" value="2"/>
</dbReference>
<reference evidence="6 7" key="1">
    <citation type="submission" date="2017-09" db="EMBL/GenBank/DDBJ databases">
        <title>Genome sequencing of Besnoitia besnoiti strain Bb-Ger1.</title>
        <authorList>
            <person name="Schares G."/>
            <person name="Venepally P."/>
            <person name="Lorenzi H.A."/>
        </authorList>
    </citation>
    <scope>NUCLEOTIDE SEQUENCE [LARGE SCALE GENOMIC DNA]</scope>
    <source>
        <strain evidence="6 7">Bb-Ger1</strain>
    </source>
</reference>
<evidence type="ECO:0000256" key="2">
    <source>
        <dbReference type="ARBA" id="ARBA00022692"/>
    </source>
</evidence>
<sequence length="405" mass="43319">MAISTTPSPHALVQYLVESCHSLHSTWYIGVILSIVSSFAGALGDNIVRLSYVKERGRGNTTRSLHQRPLWLLGTFLTVIVNPVLTIMALKFAAASIVLPFGGMHIFWNVILVGYLLREKLLPSDIIGSMCILFGIVIVIAYGAHEVPPYTLTSLSAMIAQPAFSVYLLAVFVCLAYCTLTSPIHTAACFVLSSLREDGGARSVWSDYAFSTGKGTTDSLRLLPTSAGPVTEPPLWLQRLTVSALSGVFGGLGNLSAKALIEILSSEGLAVCLQRYGFYLCCLATVLFCGSQLFYLNLALSRHEAKYVVPMVNSTLIASGSLGGILLFQEYANMSVPSIAAFSGGACSVVLGIMILAASSYSAVSKATQPEYVAQRMKELDGTDDERIALNAASQCSIPKMSPTF</sequence>
<comment type="caution">
    <text evidence="6">The sequence shown here is derived from an EMBL/GenBank/DDBJ whole genome shotgun (WGS) entry which is preliminary data.</text>
</comment>
<dbReference type="STRING" id="94643.A0A2A9MHX5"/>
<keyword evidence="7" id="KW-1185">Reference proteome</keyword>
<dbReference type="VEuPathDB" id="ToxoDB:BESB_055120"/>
<dbReference type="PANTHER" id="PTHR12570">
    <property type="match status" value="1"/>
</dbReference>
<protein>
    <recommendedName>
        <fullName evidence="8">Magnesium transporter NIPA</fullName>
    </recommendedName>
</protein>
<feature type="transmembrane region" description="Helical" evidence="5">
    <location>
        <begin position="69"/>
        <end position="90"/>
    </location>
</feature>
<keyword evidence="4 5" id="KW-0472">Membrane</keyword>
<feature type="transmembrane region" description="Helical" evidence="5">
    <location>
        <begin position="126"/>
        <end position="144"/>
    </location>
</feature>
<feature type="transmembrane region" description="Helical" evidence="5">
    <location>
        <begin position="340"/>
        <end position="361"/>
    </location>
</feature>
<feature type="transmembrane region" description="Helical" evidence="5">
    <location>
        <begin position="96"/>
        <end position="117"/>
    </location>
</feature>
<dbReference type="GeneID" id="40310441"/>
<evidence type="ECO:0000256" key="5">
    <source>
        <dbReference type="SAM" id="Phobius"/>
    </source>
</evidence>
<dbReference type="OrthoDB" id="165382at2759"/>
<feature type="transmembrane region" description="Helical" evidence="5">
    <location>
        <begin position="27"/>
        <end position="48"/>
    </location>
</feature>
<gene>
    <name evidence="6" type="ORF">BESB_055120</name>
</gene>
<evidence type="ECO:0000256" key="1">
    <source>
        <dbReference type="ARBA" id="ARBA00004141"/>
    </source>
</evidence>
<dbReference type="InterPro" id="IPR037185">
    <property type="entry name" value="EmrE-like"/>
</dbReference>
<keyword evidence="3 5" id="KW-1133">Transmembrane helix</keyword>
<proteinExistence type="predicted"/>
<dbReference type="InterPro" id="IPR008521">
    <property type="entry name" value="Mg_trans_NIPA"/>
</dbReference>
<evidence type="ECO:0000313" key="6">
    <source>
        <dbReference type="EMBL" id="PFH35861.1"/>
    </source>
</evidence>
<dbReference type="RefSeq" id="XP_029219870.1">
    <property type="nucleotide sequence ID" value="XM_029363947.1"/>
</dbReference>
<accession>A0A2A9MHX5</accession>
<feature type="transmembrane region" description="Helical" evidence="5">
    <location>
        <begin position="276"/>
        <end position="295"/>
    </location>
</feature>
<keyword evidence="2 5" id="KW-0812">Transmembrane</keyword>
<feature type="transmembrane region" description="Helical" evidence="5">
    <location>
        <begin position="307"/>
        <end position="328"/>
    </location>
</feature>
<feature type="transmembrane region" description="Helical" evidence="5">
    <location>
        <begin position="164"/>
        <end position="192"/>
    </location>
</feature>
<dbReference type="Gene3D" id="1.10.3730.20">
    <property type="match status" value="1"/>
</dbReference>
<dbReference type="KEGG" id="bbes:BESB_055120"/>
<name>A0A2A9MHX5_BESBE</name>
<dbReference type="GO" id="GO:0015095">
    <property type="term" value="F:magnesium ion transmembrane transporter activity"/>
    <property type="evidence" value="ECO:0007669"/>
    <property type="project" value="InterPro"/>
</dbReference>
<organism evidence="6 7">
    <name type="scientific">Besnoitia besnoiti</name>
    <name type="common">Apicomplexan protozoan</name>
    <dbReference type="NCBI Taxonomy" id="94643"/>
    <lineage>
        <taxon>Eukaryota</taxon>
        <taxon>Sar</taxon>
        <taxon>Alveolata</taxon>
        <taxon>Apicomplexa</taxon>
        <taxon>Conoidasida</taxon>
        <taxon>Coccidia</taxon>
        <taxon>Eucoccidiorida</taxon>
        <taxon>Eimeriorina</taxon>
        <taxon>Sarcocystidae</taxon>
        <taxon>Besnoitia</taxon>
    </lineage>
</organism>
<dbReference type="PANTHER" id="PTHR12570:SF65">
    <property type="entry name" value="MAGNESIUM TRANSPORTER NIPA9-RELATED"/>
    <property type="match status" value="1"/>
</dbReference>
<dbReference type="EMBL" id="NWUJ01000004">
    <property type="protein sequence ID" value="PFH35861.1"/>
    <property type="molecule type" value="Genomic_DNA"/>
</dbReference>
<evidence type="ECO:0000256" key="4">
    <source>
        <dbReference type="ARBA" id="ARBA00023136"/>
    </source>
</evidence>
<dbReference type="AlphaFoldDB" id="A0A2A9MHX5"/>
<dbReference type="GO" id="GO:0016020">
    <property type="term" value="C:membrane"/>
    <property type="evidence" value="ECO:0007669"/>
    <property type="project" value="UniProtKB-SubCell"/>
</dbReference>
<evidence type="ECO:0000256" key="3">
    <source>
        <dbReference type="ARBA" id="ARBA00022989"/>
    </source>
</evidence>
<dbReference type="Proteomes" id="UP000224006">
    <property type="component" value="Chromosome IV"/>
</dbReference>